<dbReference type="Proteomes" id="UP001181693">
    <property type="component" value="Unassembled WGS sequence"/>
</dbReference>
<evidence type="ECO:0000256" key="1">
    <source>
        <dbReference type="ARBA" id="ARBA00004651"/>
    </source>
</evidence>
<dbReference type="PRINTS" id="PR00237">
    <property type="entry name" value="GPCRRHODOPSN"/>
</dbReference>
<evidence type="ECO:0000256" key="7">
    <source>
        <dbReference type="ARBA" id="ARBA00023136"/>
    </source>
</evidence>
<comment type="caution">
    <text evidence="13">The sequence shown here is derived from an EMBL/GenBank/DDBJ whole genome shotgun (WGS) entry which is preliminary data.</text>
</comment>
<evidence type="ECO:0000256" key="10">
    <source>
        <dbReference type="RuleBase" id="RU000688"/>
    </source>
</evidence>
<dbReference type="GO" id="GO:0004984">
    <property type="term" value="F:olfactory receptor activity"/>
    <property type="evidence" value="ECO:0007669"/>
    <property type="project" value="InterPro"/>
</dbReference>
<evidence type="ECO:0000256" key="5">
    <source>
        <dbReference type="ARBA" id="ARBA00022989"/>
    </source>
</evidence>
<keyword evidence="6 10" id="KW-0297">G-protein coupled receptor</keyword>
<feature type="transmembrane region" description="Helical" evidence="11">
    <location>
        <begin position="264"/>
        <end position="283"/>
    </location>
</feature>
<accession>A0AAV3B4N4</accession>
<keyword evidence="3 10" id="KW-0812">Transmembrane</keyword>
<evidence type="ECO:0000256" key="8">
    <source>
        <dbReference type="ARBA" id="ARBA00023170"/>
    </source>
</evidence>
<sequence>MDFILIGFSNFPGLEIHFILFFLISYVTTLMANSFLIILTYMSPSLASPMYFFLSNLACLDIVYTSTTSPKLIYTFVIASQSITLSECIPQYTFFVAFTSTEYFLLTVMSYDRYIAVCRPLHYSVLLSRTFCRITSMSVWIIGFVASAPIAFATSQNLYCSSNVINHFFCDIATLLELSCTNTTITQNIIFAEGVLFLATCFLPTIISYVFIISTIFKIKSSEGKHKAFSTCTSHLTTVTLFYSVIFILYMIPRSAVTPNQRKVMGVLYANVIPMLNPLIYSLRNKDVKNALWNIRKQEVFRHLISC</sequence>
<keyword evidence="9 10" id="KW-0807">Transducer</keyword>
<dbReference type="InterPro" id="IPR017452">
    <property type="entry name" value="GPCR_Rhodpsn_7TM"/>
</dbReference>
<dbReference type="PANTHER" id="PTHR26452">
    <property type="entry name" value="OLFACTORY RECEPTOR"/>
    <property type="match status" value="1"/>
</dbReference>
<feature type="transmembrane region" description="Helical" evidence="11">
    <location>
        <begin position="51"/>
        <end position="69"/>
    </location>
</feature>
<keyword evidence="14" id="KW-1185">Reference proteome</keyword>
<comment type="subcellular location">
    <subcellularLocation>
        <location evidence="1 11">Cell membrane</location>
        <topology evidence="1 11">Multi-pass membrane protein</topology>
    </subcellularLocation>
</comment>
<evidence type="ECO:0000313" key="13">
    <source>
        <dbReference type="EMBL" id="DBA30202.1"/>
    </source>
</evidence>
<keyword evidence="11" id="KW-0716">Sensory transduction</keyword>
<keyword evidence="2 11" id="KW-1003">Cell membrane</keyword>
<dbReference type="InterPro" id="IPR000725">
    <property type="entry name" value="Olfact_rcpt"/>
</dbReference>
<dbReference type="FunFam" id="1.20.1070.10:FF:000015">
    <property type="entry name" value="Olfactory receptor"/>
    <property type="match status" value="1"/>
</dbReference>
<feature type="transmembrane region" description="Helical" evidence="11">
    <location>
        <begin position="229"/>
        <end position="252"/>
    </location>
</feature>
<dbReference type="GO" id="GO:0005886">
    <property type="term" value="C:plasma membrane"/>
    <property type="evidence" value="ECO:0007669"/>
    <property type="project" value="UniProtKB-SubCell"/>
</dbReference>
<gene>
    <name evidence="13" type="ORF">GDO54_006215</name>
</gene>
<keyword evidence="7 11" id="KW-0472">Membrane</keyword>
<dbReference type="GO" id="GO:0004930">
    <property type="term" value="F:G protein-coupled receptor activity"/>
    <property type="evidence" value="ECO:0007669"/>
    <property type="project" value="UniProtKB-KW"/>
</dbReference>
<dbReference type="Gene3D" id="1.20.1070.10">
    <property type="entry name" value="Rhodopsin 7-helix transmembrane proteins"/>
    <property type="match status" value="1"/>
</dbReference>
<feature type="transmembrane region" description="Helical" evidence="11">
    <location>
        <begin position="89"/>
        <end position="111"/>
    </location>
</feature>
<dbReference type="AlphaFoldDB" id="A0AAV3B4N4"/>
<reference evidence="13" key="1">
    <citation type="thesis" date="2020" institute="ProQuest LLC" country="789 East Eisenhower Parkway, Ann Arbor, MI, USA">
        <title>Comparative Genomics and Chromosome Evolution.</title>
        <authorList>
            <person name="Mudd A.B."/>
        </authorList>
    </citation>
    <scope>NUCLEOTIDE SEQUENCE</scope>
    <source>
        <strain evidence="13">1538</strain>
        <tissue evidence="13">Blood</tissue>
    </source>
</reference>
<name>A0AAV3B4N4_PYXAD</name>
<dbReference type="Pfam" id="PF13853">
    <property type="entry name" value="7tm_4"/>
    <property type="match status" value="1"/>
</dbReference>
<feature type="transmembrane region" description="Helical" evidence="11">
    <location>
        <begin position="131"/>
        <end position="152"/>
    </location>
</feature>
<protein>
    <recommendedName>
        <fullName evidence="11">Olfactory receptor</fullName>
    </recommendedName>
</protein>
<dbReference type="CDD" id="cd13954">
    <property type="entry name" value="7tmA_OR"/>
    <property type="match status" value="1"/>
</dbReference>
<evidence type="ECO:0000256" key="3">
    <source>
        <dbReference type="ARBA" id="ARBA00022692"/>
    </source>
</evidence>
<keyword evidence="4 11" id="KW-0552">Olfaction</keyword>
<dbReference type="PRINTS" id="PR00245">
    <property type="entry name" value="OLFACTORYR"/>
</dbReference>
<keyword evidence="5 11" id="KW-1133">Transmembrane helix</keyword>
<evidence type="ECO:0000313" key="14">
    <source>
        <dbReference type="Proteomes" id="UP001181693"/>
    </source>
</evidence>
<dbReference type="InterPro" id="IPR000276">
    <property type="entry name" value="GPCR_Rhodpsn"/>
</dbReference>
<dbReference type="PROSITE" id="PS00237">
    <property type="entry name" value="G_PROTEIN_RECEP_F1_1"/>
    <property type="match status" value="1"/>
</dbReference>
<dbReference type="PROSITE" id="PS50262">
    <property type="entry name" value="G_PROTEIN_RECEP_F1_2"/>
    <property type="match status" value="1"/>
</dbReference>
<organism evidence="13 14">
    <name type="scientific">Pyxicephalus adspersus</name>
    <name type="common">African bullfrog</name>
    <dbReference type="NCBI Taxonomy" id="30357"/>
    <lineage>
        <taxon>Eukaryota</taxon>
        <taxon>Metazoa</taxon>
        <taxon>Chordata</taxon>
        <taxon>Craniata</taxon>
        <taxon>Vertebrata</taxon>
        <taxon>Euteleostomi</taxon>
        <taxon>Amphibia</taxon>
        <taxon>Batrachia</taxon>
        <taxon>Anura</taxon>
        <taxon>Neobatrachia</taxon>
        <taxon>Ranoidea</taxon>
        <taxon>Pyxicephalidae</taxon>
        <taxon>Pyxicephalinae</taxon>
        <taxon>Pyxicephalus</taxon>
    </lineage>
</organism>
<dbReference type="InterPro" id="IPR050516">
    <property type="entry name" value="Olfactory_GPCR"/>
</dbReference>
<feature type="transmembrane region" description="Helical" evidence="11">
    <location>
        <begin position="16"/>
        <end position="39"/>
    </location>
</feature>
<feature type="transmembrane region" description="Helical" evidence="11">
    <location>
        <begin position="195"/>
        <end position="217"/>
    </location>
</feature>
<feature type="domain" description="G-protein coupled receptors family 1 profile" evidence="12">
    <location>
        <begin position="32"/>
        <end position="281"/>
    </location>
</feature>
<evidence type="ECO:0000259" key="12">
    <source>
        <dbReference type="PROSITE" id="PS50262"/>
    </source>
</evidence>
<comment type="similarity">
    <text evidence="10">Belongs to the G-protein coupled receptor 1 family.</text>
</comment>
<dbReference type="EMBL" id="DYDO01000002">
    <property type="protein sequence ID" value="DBA30202.1"/>
    <property type="molecule type" value="Genomic_DNA"/>
</dbReference>
<evidence type="ECO:0000256" key="11">
    <source>
        <dbReference type="RuleBase" id="RU363047"/>
    </source>
</evidence>
<dbReference type="SUPFAM" id="SSF81321">
    <property type="entry name" value="Family A G protein-coupled receptor-like"/>
    <property type="match status" value="1"/>
</dbReference>
<proteinExistence type="inferred from homology"/>
<evidence type="ECO:0000256" key="2">
    <source>
        <dbReference type="ARBA" id="ARBA00022475"/>
    </source>
</evidence>
<evidence type="ECO:0000256" key="6">
    <source>
        <dbReference type="ARBA" id="ARBA00023040"/>
    </source>
</evidence>
<keyword evidence="8 10" id="KW-0675">Receptor</keyword>
<evidence type="ECO:0000256" key="4">
    <source>
        <dbReference type="ARBA" id="ARBA00022725"/>
    </source>
</evidence>
<evidence type="ECO:0000256" key="9">
    <source>
        <dbReference type="ARBA" id="ARBA00023224"/>
    </source>
</evidence>